<gene>
    <name evidence="1" type="ORF">KPH14_006812</name>
</gene>
<name>A0AAD9VSH2_9HYME</name>
<sequence>MQATNPIHFCMPLQHRNRCPMGHTFNGTLRGSLPSTAGRIGIGSPQLSLLSHVYPLYQGCNARSRLPPPCSLVDKDSRWGIETETHA</sequence>
<accession>A0AAD9VSH2</accession>
<reference evidence="1" key="2">
    <citation type="journal article" date="2023" name="Commun. Biol.">
        <title>Intrasexual cuticular hydrocarbon dimorphism in a wasp sheds light on hydrocarbon biosynthesis genes in Hymenoptera.</title>
        <authorList>
            <person name="Moris V.C."/>
            <person name="Podsiadlowski L."/>
            <person name="Martin S."/>
            <person name="Oeyen J.P."/>
            <person name="Donath A."/>
            <person name="Petersen M."/>
            <person name="Wilbrandt J."/>
            <person name="Misof B."/>
            <person name="Liedtke D."/>
            <person name="Thamm M."/>
            <person name="Scheiner R."/>
            <person name="Schmitt T."/>
            <person name="Niehuis O."/>
        </authorList>
    </citation>
    <scope>NUCLEOTIDE SEQUENCE</scope>
    <source>
        <strain evidence="1">GBR_01_08_01A</strain>
    </source>
</reference>
<dbReference type="Proteomes" id="UP001258017">
    <property type="component" value="Unassembled WGS sequence"/>
</dbReference>
<evidence type="ECO:0000313" key="1">
    <source>
        <dbReference type="EMBL" id="KAK2584432.1"/>
    </source>
</evidence>
<dbReference type="AlphaFoldDB" id="A0AAD9VSH2"/>
<reference evidence="1" key="1">
    <citation type="submission" date="2021-08" db="EMBL/GenBank/DDBJ databases">
        <authorList>
            <person name="Misof B."/>
            <person name="Oliver O."/>
            <person name="Podsiadlowski L."/>
            <person name="Donath A."/>
            <person name="Peters R."/>
            <person name="Mayer C."/>
            <person name="Rust J."/>
            <person name="Gunkel S."/>
            <person name="Lesny P."/>
            <person name="Martin S."/>
            <person name="Oeyen J.P."/>
            <person name="Petersen M."/>
            <person name="Panagiotis P."/>
            <person name="Wilbrandt J."/>
            <person name="Tanja T."/>
        </authorList>
    </citation>
    <scope>NUCLEOTIDE SEQUENCE</scope>
    <source>
        <strain evidence="1">GBR_01_08_01A</strain>
        <tissue evidence="1">Thorax + abdomen</tissue>
    </source>
</reference>
<evidence type="ECO:0000313" key="2">
    <source>
        <dbReference type="Proteomes" id="UP001258017"/>
    </source>
</evidence>
<keyword evidence="2" id="KW-1185">Reference proteome</keyword>
<dbReference type="EMBL" id="JAIFRP010000026">
    <property type="protein sequence ID" value="KAK2584432.1"/>
    <property type="molecule type" value="Genomic_DNA"/>
</dbReference>
<comment type="caution">
    <text evidence="1">The sequence shown here is derived from an EMBL/GenBank/DDBJ whole genome shotgun (WGS) entry which is preliminary data.</text>
</comment>
<organism evidence="1 2">
    <name type="scientific">Odynerus spinipes</name>
    <dbReference type="NCBI Taxonomy" id="1348599"/>
    <lineage>
        <taxon>Eukaryota</taxon>
        <taxon>Metazoa</taxon>
        <taxon>Ecdysozoa</taxon>
        <taxon>Arthropoda</taxon>
        <taxon>Hexapoda</taxon>
        <taxon>Insecta</taxon>
        <taxon>Pterygota</taxon>
        <taxon>Neoptera</taxon>
        <taxon>Endopterygota</taxon>
        <taxon>Hymenoptera</taxon>
        <taxon>Apocrita</taxon>
        <taxon>Aculeata</taxon>
        <taxon>Vespoidea</taxon>
        <taxon>Vespidae</taxon>
        <taxon>Eumeninae</taxon>
        <taxon>Odynerus</taxon>
    </lineage>
</organism>
<protein>
    <submittedName>
        <fullName evidence="1">Uncharacterized protein</fullName>
    </submittedName>
</protein>
<proteinExistence type="predicted"/>